<evidence type="ECO:0000256" key="2">
    <source>
        <dbReference type="ARBA" id="ARBA00022989"/>
    </source>
</evidence>
<dbReference type="InterPro" id="IPR020846">
    <property type="entry name" value="MFS_dom"/>
</dbReference>
<dbReference type="InterPro" id="IPR036259">
    <property type="entry name" value="MFS_trans_sf"/>
</dbReference>
<feature type="transmembrane region" description="Helical" evidence="4">
    <location>
        <begin position="56"/>
        <end position="74"/>
    </location>
</feature>
<name>A0A1Y5SYW2_9RHOB</name>
<gene>
    <name evidence="6" type="ORF">PAM7971_02593</name>
</gene>
<dbReference type="InterPro" id="IPR050327">
    <property type="entry name" value="Proton-linked_MCT"/>
</dbReference>
<organism evidence="6 7">
    <name type="scientific">Pacificibacter marinus</name>
    <dbReference type="NCBI Taxonomy" id="658057"/>
    <lineage>
        <taxon>Bacteria</taxon>
        <taxon>Pseudomonadati</taxon>
        <taxon>Pseudomonadota</taxon>
        <taxon>Alphaproteobacteria</taxon>
        <taxon>Rhodobacterales</taxon>
        <taxon>Roseobacteraceae</taxon>
        <taxon>Pacificibacter</taxon>
    </lineage>
</organism>
<feature type="transmembrane region" description="Helical" evidence="4">
    <location>
        <begin position="176"/>
        <end position="195"/>
    </location>
</feature>
<dbReference type="InterPro" id="IPR011701">
    <property type="entry name" value="MFS"/>
</dbReference>
<feature type="transmembrane region" description="Helical" evidence="4">
    <location>
        <begin position="261"/>
        <end position="282"/>
    </location>
</feature>
<feature type="transmembrane region" description="Helical" evidence="4">
    <location>
        <begin position="20"/>
        <end position="44"/>
    </location>
</feature>
<accession>A0A1Y5SYW2</accession>
<dbReference type="STRING" id="658057.SAMN04488032_11064"/>
<feature type="domain" description="Major facilitator superfamily (MFS) profile" evidence="5">
    <location>
        <begin position="20"/>
        <end position="407"/>
    </location>
</feature>
<dbReference type="Proteomes" id="UP000193307">
    <property type="component" value="Unassembled WGS sequence"/>
</dbReference>
<feature type="transmembrane region" description="Helical" evidence="4">
    <location>
        <begin position="317"/>
        <end position="340"/>
    </location>
</feature>
<feature type="transmembrane region" description="Helical" evidence="4">
    <location>
        <begin position="111"/>
        <end position="133"/>
    </location>
</feature>
<evidence type="ECO:0000259" key="5">
    <source>
        <dbReference type="PROSITE" id="PS50850"/>
    </source>
</evidence>
<sequence>MQGVHERMSYVQFIYQNIRWLSVGFLLCLTSSYGQTYFISIFAGEIRTEFGLSHTAWGWIYSAGTMASAALMVWAGTLTDRFRVRVLAPIILTLLAVACLAMAAAPTALSLVFVIFALRFTGQGMTFHISMVGMARWFQATRGRALSIASLGLAVGNAVLPLIFVSLMFYFSWRQLWLIAAVLSIFLVPLIISLLREERTPQSISKSSTAVGMNGIHWTRGAMLKHWLFWMCLPLLLGPPIWGTSMFFQQVSYVDLKGWDLFDFVALFPLMTLGSVTFNFLSGMAVDKWGAGRILPLMLIPFGIGFIMLALSTTLTMASFSLIVVGIGMGSQGPVAGAFWAESYGTKNIGAIKATAAAFMVFGSAIGPGVSGALIDKGVDMQDQLVGYGIYIFASAVLAYFATQRAQALLPTTTQIDIVST</sequence>
<evidence type="ECO:0000256" key="4">
    <source>
        <dbReference type="SAM" id="Phobius"/>
    </source>
</evidence>
<protein>
    <submittedName>
        <fullName evidence="6">Putative 3-hydroxyphenylpropionic transporter MhpT</fullName>
    </submittedName>
</protein>
<keyword evidence="2 4" id="KW-1133">Transmembrane helix</keyword>
<feature type="transmembrane region" description="Helical" evidence="4">
    <location>
        <begin position="294"/>
        <end position="311"/>
    </location>
</feature>
<feature type="transmembrane region" description="Helical" evidence="4">
    <location>
        <begin position="352"/>
        <end position="373"/>
    </location>
</feature>
<keyword evidence="7" id="KW-1185">Reference proteome</keyword>
<dbReference type="GO" id="GO:0022857">
    <property type="term" value="F:transmembrane transporter activity"/>
    <property type="evidence" value="ECO:0007669"/>
    <property type="project" value="InterPro"/>
</dbReference>
<dbReference type="PANTHER" id="PTHR11360:SF308">
    <property type="entry name" value="BLL3089 PROTEIN"/>
    <property type="match status" value="1"/>
</dbReference>
<keyword evidence="1 4" id="KW-0812">Transmembrane</keyword>
<dbReference type="PANTHER" id="PTHR11360">
    <property type="entry name" value="MONOCARBOXYLATE TRANSPORTER"/>
    <property type="match status" value="1"/>
</dbReference>
<feature type="transmembrane region" description="Helical" evidence="4">
    <location>
        <begin position="385"/>
        <end position="403"/>
    </location>
</feature>
<feature type="transmembrane region" description="Helical" evidence="4">
    <location>
        <begin position="145"/>
        <end position="170"/>
    </location>
</feature>
<dbReference type="SUPFAM" id="SSF103473">
    <property type="entry name" value="MFS general substrate transporter"/>
    <property type="match status" value="1"/>
</dbReference>
<dbReference type="EMBL" id="FWFW01000008">
    <property type="protein sequence ID" value="SLN51908.1"/>
    <property type="molecule type" value="Genomic_DNA"/>
</dbReference>
<proteinExistence type="predicted"/>
<reference evidence="6 7" key="1">
    <citation type="submission" date="2017-03" db="EMBL/GenBank/DDBJ databases">
        <authorList>
            <person name="Afonso C.L."/>
            <person name="Miller P.J."/>
            <person name="Scott M.A."/>
            <person name="Spackman E."/>
            <person name="Goraichik I."/>
            <person name="Dimitrov K.M."/>
            <person name="Suarez D.L."/>
            <person name="Swayne D.E."/>
        </authorList>
    </citation>
    <scope>NUCLEOTIDE SEQUENCE [LARGE SCALE GENOMIC DNA]</scope>
    <source>
        <strain evidence="6 7">CECT 7971</strain>
    </source>
</reference>
<feature type="transmembrane region" description="Helical" evidence="4">
    <location>
        <begin position="227"/>
        <end position="249"/>
    </location>
</feature>
<keyword evidence="3 4" id="KW-0472">Membrane</keyword>
<dbReference type="Pfam" id="PF07690">
    <property type="entry name" value="MFS_1"/>
    <property type="match status" value="1"/>
</dbReference>
<evidence type="ECO:0000313" key="7">
    <source>
        <dbReference type="Proteomes" id="UP000193307"/>
    </source>
</evidence>
<evidence type="ECO:0000313" key="6">
    <source>
        <dbReference type="EMBL" id="SLN51908.1"/>
    </source>
</evidence>
<dbReference type="Gene3D" id="1.20.1250.20">
    <property type="entry name" value="MFS general substrate transporter like domains"/>
    <property type="match status" value="2"/>
</dbReference>
<evidence type="ECO:0000256" key="3">
    <source>
        <dbReference type="ARBA" id="ARBA00023136"/>
    </source>
</evidence>
<evidence type="ECO:0000256" key="1">
    <source>
        <dbReference type="ARBA" id="ARBA00022692"/>
    </source>
</evidence>
<dbReference type="PROSITE" id="PS50850">
    <property type="entry name" value="MFS"/>
    <property type="match status" value="1"/>
</dbReference>
<feature type="transmembrane region" description="Helical" evidence="4">
    <location>
        <begin position="86"/>
        <end position="105"/>
    </location>
</feature>
<dbReference type="AlphaFoldDB" id="A0A1Y5SYW2"/>